<evidence type="ECO:0000259" key="11">
    <source>
        <dbReference type="PROSITE" id="PS50059"/>
    </source>
</evidence>
<dbReference type="EC" id="5.2.1.8" evidence="10"/>
<comment type="catalytic activity">
    <reaction evidence="1 9 10">
        <text>[protein]-peptidylproline (omega=180) = [protein]-peptidylproline (omega=0)</text>
        <dbReference type="Rhea" id="RHEA:16237"/>
        <dbReference type="Rhea" id="RHEA-COMP:10747"/>
        <dbReference type="Rhea" id="RHEA-COMP:10748"/>
        <dbReference type="ChEBI" id="CHEBI:83833"/>
        <dbReference type="ChEBI" id="CHEBI:83834"/>
        <dbReference type="EC" id="5.2.1.8"/>
    </reaction>
</comment>
<evidence type="ECO:0000256" key="3">
    <source>
        <dbReference type="ARBA" id="ARBA00006577"/>
    </source>
</evidence>
<dbReference type="SUPFAM" id="SSF54534">
    <property type="entry name" value="FKBP-like"/>
    <property type="match status" value="1"/>
</dbReference>
<evidence type="ECO:0000256" key="8">
    <source>
        <dbReference type="ARBA" id="ARBA00037071"/>
    </source>
</evidence>
<evidence type="ECO:0000256" key="9">
    <source>
        <dbReference type="PROSITE-ProRule" id="PRU00277"/>
    </source>
</evidence>
<keyword evidence="4" id="KW-0963">Cytoplasm</keyword>
<dbReference type="Gene3D" id="3.10.50.40">
    <property type="match status" value="1"/>
</dbReference>
<comment type="function">
    <text evidence="8">Also involved in hydrogenase metallocenter assembly, probably by participating in the nickel insertion step. This function in hydrogenase biosynthesis requires chaperone activity and the presence of the metal-binding domain, but not PPIase activity.</text>
</comment>
<feature type="domain" description="PPIase FKBP-type" evidence="11">
    <location>
        <begin position="15"/>
        <end position="99"/>
    </location>
</feature>
<evidence type="ECO:0000256" key="6">
    <source>
        <dbReference type="ARBA" id="ARBA00023186"/>
    </source>
</evidence>
<dbReference type="KEGG" id="tse:THMIRHAS_11300"/>
<evidence type="ECO:0000256" key="2">
    <source>
        <dbReference type="ARBA" id="ARBA00004496"/>
    </source>
</evidence>
<dbReference type="PROSITE" id="PS50059">
    <property type="entry name" value="FKBP_PPIASE"/>
    <property type="match status" value="1"/>
</dbReference>
<dbReference type="AlphaFoldDB" id="A0A6F8PUQ2"/>
<evidence type="ECO:0000256" key="10">
    <source>
        <dbReference type="RuleBase" id="RU003915"/>
    </source>
</evidence>
<keyword evidence="7 9" id="KW-0413">Isomerase</keyword>
<keyword evidence="5 9" id="KW-0697">Rotamase</keyword>
<evidence type="ECO:0000313" key="13">
    <source>
        <dbReference type="Proteomes" id="UP000501726"/>
    </source>
</evidence>
<evidence type="ECO:0000313" key="12">
    <source>
        <dbReference type="EMBL" id="BBP45757.1"/>
    </source>
</evidence>
<name>A0A6F8PUQ2_9GAMM</name>
<evidence type="ECO:0000256" key="5">
    <source>
        <dbReference type="ARBA" id="ARBA00023110"/>
    </source>
</evidence>
<keyword evidence="6" id="KW-0143">Chaperone</keyword>
<keyword evidence="13" id="KW-1185">Reference proteome</keyword>
<evidence type="ECO:0000256" key="4">
    <source>
        <dbReference type="ARBA" id="ARBA00022490"/>
    </source>
</evidence>
<evidence type="ECO:0000256" key="7">
    <source>
        <dbReference type="ARBA" id="ARBA00023235"/>
    </source>
</evidence>
<evidence type="ECO:0000256" key="1">
    <source>
        <dbReference type="ARBA" id="ARBA00000971"/>
    </source>
</evidence>
<sequence>MIDSMSDLLPRVQADSEISLAFKMELLGGSLVEEAPEDAPLRFQLGQGEFLDKLEALLVGLELGTTAKLTIGPEGAFGFSDPQNIHSMDLADFPLDMPPQKGQVIGFSTPTGQEVPGTIKAVNDGRVLVDFNHPLADATVLFTAKIIEIHS</sequence>
<dbReference type="GO" id="GO:0003755">
    <property type="term" value="F:peptidyl-prolyl cis-trans isomerase activity"/>
    <property type="evidence" value="ECO:0007669"/>
    <property type="project" value="UniProtKB-UniRule"/>
</dbReference>
<gene>
    <name evidence="12" type="primary">fkpB</name>
    <name evidence="12" type="ORF">THMIRHAS_11300</name>
</gene>
<dbReference type="GO" id="GO:0042026">
    <property type="term" value="P:protein refolding"/>
    <property type="evidence" value="ECO:0007669"/>
    <property type="project" value="UniProtKB-ARBA"/>
</dbReference>
<dbReference type="GO" id="GO:0005737">
    <property type="term" value="C:cytoplasm"/>
    <property type="evidence" value="ECO:0007669"/>
    <property type="project" value="UniProtKB-SubCell"/>
</dbReference>
<dbReference type="InterPro" id="IPR046357">
    <property type="entry name" value="PPIase_dom_sf"/>
</dbReference>
<dbReference type="PANTHER" id="PTHR47861">
    <property type="entry name" value="FKBP-TYPE PEPTIDYL-PROLYL CIS-TRANS ISOMERASE SLYD"/>
    <property type="match status" value="1"/>
</dbReference>
<accession>A0A6F8PUQ2</accession>
<dbReference type="Pfam" id="PF00254">
    <property type="entry name" value="FKBP_C"/>
    <property type="match status" value="1"/>
</dbReference>
<organism evidence="12 13">
    <name type="scientific">Thiosulfatimonas sediminis</name>
    <dbReference type="NCBI Taxonomy" id="2675054"/>
    <lineage>
        <taxon>Bacteria</taxon>
        <taxon>Pseudomonadati</taxon>
        <taxon>Pseudomonadota</taxon>
        <taxon>Gammaproteobacteria</taxon>
        <taxon>Thiotrichales</taxon>
        <taxon>Piscirickettsiaceae</taxon>
        <taxon>Thiosulfatimonas</taxon>
    </lineage>
</organism>
<proteinExistence type="inferred from homology"/>
<dbReference type="InterPro" id="IPR001179">
    <property type="entry name" value="PPIase_FKBP_dom"/>
</dbReference>
<comment type="subcellular location">
    <subcellularLocation>
        <location evidence="2">Cytoplasm</location>
    </subcellularLocation>
</comment>
<reference evidence="13" key="1">
    <citation type="submission" date="2019-11" db="EMBL/GenBank/DDBJ databases">
        <title>Isolation and characterization of two novel species in the genus Thiomicrorhabdus.</title>
        <authorList>
            <person name="Mochizuki J."/>
            <person name="Kojima H."/>
            <person name="Fukui M."/>
        </authorList>
    </citation>
    <scope>NUCLEOTIDE SEQUENCE [LARGE SCALE GENOMIC DNA]</scope>
    <source>
        <strain evidence="13">aks77</strain>
    </source>
</reference>
<dbReference type="Proteomes" id="UP000501726">
    <property type="component" value="Chromosome"/>
</dbReference>
<dbReference type="EMBL" id="AP021889">
    <property type="protein sequence ID" value="BBP45757.1"/>
    <property type="molecule type" value="Genomic_DNA"/>
</dbReference>
<protein>
    <recommendedName>
        <fullName evidence="10">Peptidyl-prolyl cis-trans isomerase</fullName>
        <ecNumber evidence="10">5.2.1.8</ecNumber>
    </recommendedName>
</protein>
<comment type="similarity">
    <text evidence="3 10">Belongs to the FKBP-type PPIase family.</text>
</comment>
<dbReference type="PANTHER" id="PTHR47861:SF3">
    <property type="entry name" value="FKBP-TYPE PEPTIDYL-PROLYL CIS-TRANS ISOMERASE SLYD"/>
    <property type="match status" value="1"/>
</dbReference>